<dbReference type="AlphaFoldDB" id="A0A6A6GT64"/>
<evidence type="ECO:0000256" key="1">
    <source>
        <dbReference type="PROSITE-ProRule" id="PRU00175"/>
    </source>
</evidence>
<feature type="region of interest" description="Disordered" evidence="3">
    <location>
        <begin position="429"/>
        <end position="457"/>
    </location>
</feature>
<organism evidence="5 6">
    <name type="scientific">Viridothelium virens</name>
    <name type="common">Speckled blister lichen</name>
    <name type="synonym">Trypethelium virens</name>
    <dbReference type="NCBI Taxonomy" id="1048519"/>
    <lineage>
        <taxon>Eukaryota</taxon>
        <taxon>Fungi</taxon>
        <taxon>Dikarya</taxon>
        <taxon>Ascomycota</taxon>
        <taxon>Pezizomycotina</taxon>
        <taxon>Dothideomycetes</taxon>
        <taxon>Dothideomycetes incertae sedis</taxon>
        <taxon>Trypetheliales</taxon>
        <taxon>Trypetheliaceae</taxon>
        <taxon>Viridothelium</taxon>
    </lineage>
</organism>
<evidence type="ECO:0000256" key="3">
    <source>
        <dbReference type="SAM" id="MobiDB-lite"/>
    </source>
</evidence>
<feature type="domain" description="RING-type" evidence="4">
    <location>
        <begin position="580"/>
        <end position="629"/>
    </location>
</feature>
<dbReference type="PANTHER" id="PTHR23041:SF78">
    <property type="entry name" value="E3 UBIQUITIN-PROTEIN LIGASE RNF4"/>
    <property type="match status" value="1"/>
</dbReference>
<feature type="compositionally biased region" description="Polar residues" evidence="3">
    <location>
        <begin position="147"/>
        <end position="173"/>
    </location>
</feature>
<feature type="compositionally biased region" description="Polar residues" evidence="3">
    <location>
        <begin position="501"/>
        <end position="515"/>
    </location>
</feature>
<feature type="region of interest" description="Disordered" evidence="3">
    <location>
        <begin position="531"/>
        <end position="572"/>
    </location>
</feature>
<dbReference type="OrthoDB" id="1711136at2759"/>
<feature type="compositionally biased region" description="Polar residues" evidence="3">
    <location>
        <begin position="195"/>
        <end position="225"/>
    </location>
</feature>
<evidence type="ECO:0000313" key="5">
    <source>
        <dbReference type="EMBL" id="KAF2228915.1"/>
    </source>
</evidence>
<sequence length="641" mass="73294">MGTLTADVPRLDIYCSHKLPSSCRLTATPLCCACADRRPHASSYSVYIDGVGFVLRGTRWQRYCWFCKEFWGNRVIASNLRPAETRIPDHPDQTEFLERWYEFHQGYRIVKNEDGSQHRMAILGEPFRDVSPGYLPRTIDELRTGRTPAQNPYVQASDTVGRQPQNPEASNGHGNLEDALDQMLEQAEADEEQEGNNQRQTSHRGPNAVRSQYTTRQSEANAQYQTRRVAALRRELQRMRNGVERVISGLRELGEDVDSWRADGLADLGRTLDNITVDANSAQPTSSERQEHAAPSTNQTDSFENTESIYTHTHGPMANLQQRLDRANAQLNEARRAREQAADELETTESEVQASRELVRSLEREQRTAENYVRIFGTREEMERAGAEYESPIGGMFTRAWNRYQVAEEVRRETHNVRQVLEGEERVLEVEGPTQAQAAETESTGNETNRNTLDESGLRDYYTTLRMQDGTQGALSDLRTVLETAQQSRSRSTRLRERMTQALQQHTSTNTNSDSFPRAAAQRAWLHRERRRMLPIPGDSDSEQDGLLRFERDEPRGLDRDDDGRPSPKSDEEMTVKLECKICYQQLADTVVLPCGHLVMCEWCAAQHVPSHQADRTRPKRPTDCPLCRKRIRQKAKIFRS</sequence>
<evidence type="ECO:0000313" key="6">
    <source>
        <dbReference type="Proteomes" id="UP000800092"/>
    </source>
</evidence>
<feature type="compositionally biased region" description="Basic and acidic residues" evidence="3">
    <location>
        <begin position="546"/>
        <end position="572"/>
    </location>
</feature>
<dbReference type="Gene3D" id="3.30.40.10">
    <property type="entry name" value="Zinc/RING finger domain, C3HC4 (zinc finger)"/>
    <property type="match status" value="1"/>
</dbReference>
<proteinExistence type="predicted"/>
<keyword evidence="1" id="KW-0862">Zinc</keyword>
<dbReference type="SMART" id="SM00184">
    <property type="entry name" value="RING"/>
    <property type="match status" value="1"/>
</dbReference>
<dbReference type="InterPro" id="IPR047134">
    <property type="entry name" value="RNF4"/>
</dbReference>
<feature type="region of interest" description="Disordered" evidence="3">
    <location>
        <begin position="483"/>
        <end position="518"/>
    </location>
</feature>
<accession>A0A6A6GT64</accession>
<feature type="coiled-coil region" evidence="2">
    <location>
        <begin position="317"/>
        <end position="365"/>
    </location>
</feature>
<keyword evidence="1" id="KW-0863">Zinc-finger</keyword>
<dbReference type="Pfam" id="PF13920">
    <property type="entry name" value="zf-C3HC4_3"/>
    <property type="match status" value="1"/>
</dbReference>
<keyword evidence="2" id="KW-0175">Coiled coil</keyword>
<dbReference type="InterPro" id="IPR013083">
    <property type="entry name" value="Znf_RING/FYVE/PHD"/>
</dbReference>
<protein>
    <recommendedName>
        <fullName evidence="4">RING-type domain-containing protein</fullName>
    </recommendedName>
</protein>
<evidence type="ECO:0000256" key="2">
    <source>
        <dbReference type="SAM" id="Coils"/>
    </source>
</evidence>
<dbReference type="InterPro" id="IPR001841">
    <property type="entry name" value="Znf_RING"/>
</dbReference>
<feature type="region of interest" description="Disordered" evidence="3">
    <location>
        <begin position="187"/>
        <end position="225"/>
    </location>
</feature>
<dbReference type="SUPFAM" id="SSF57850">
    <property type="entry name" value="RING/U-box"/>
    <property type="match status" value="1"/>
</dbReference>
<keyword evidence="1" id="KW-0479">Metal-binding</keyword>
<feature type="region of interest" description="Disordered" evidence="3">
    <location>
        <begin position="141"/>
        <end position="175"/>
    </location>
</feature>
<dbReference type="GO" id="GO:0008270">
    <property type="term" value="F:zinc ion binding"/>
    <property type="evidence" value="ECO:0007669"/>
    <property type="project" value="UniProtKB-KW"/>
</dbReference>
<dbReference type="PANTHER" id="PTHR23041">
    <property type="entry name" value="RING FINGER DOMAIN-CONTAINING"/>
    <property type="match status" value="1"/>
</dbReference>
<reference evidence="5" key="1">
    <citation type="journal article" date="2020" name="Stud. Mycol.">
        <title>101 Dothideomycetes genomes: a test case for predicting lifestyles and emergence of pathogens.</title>
        <authorList>
            <person name="Haridas S."/>
            <person name="Albert R."/>
            <person name="Binder M."/>
            <person name="Bloem J."/>
            <person name="Labutti K."/>
            <person name="Salamov A."/>
            <person name="Andreopoulos B."/>
            <person name="Baker S."/>
            <person name="Barry K."/>
            <person name="Bills G."/>
            <person name="Bluhm B."/>
            <person name="Cannon C."/>
            <person name="Castanera R."/>
            <person name="Culley D."/>
            <person name="Daum C."/>
            <person name="Ezra D."/>
            <person name="Gonzalez J."/>
            <person name="Henrissat B."/>
            <person name="Kuo A."/>
            <person name="Liang C."/>
            <person name="Lipzen A."/>
            <person name="Lutzoni F."/>
            <person name="Magnuson J."/>
            <person name="Mondo S."/>
            <person name="Nolan M."/>
            <person name="Ohm R."/>
            <person name="Pangilinan J."/>
            <person name="Park H.-J."/>
            <person name="Ramirez L."/>
            <person name="Alfaro M."/>
            <person name="Sun H."/>
            <person name="Tritt A."/>
            <person name="Yoshinaga Y."/>
            <person name="Zwiers L.-H."/>
            <person name="Turgeon B."/>
            <person name="Goodwin S."/>
            <person name="Spatafora J."/>
            <person name="Crous P."/>
            <person name="Grigoriev I."/>
        </authorList>
    </citation>
    <scope>NUCLEOTIDE SEQUENCE</scope>
    <source>
        <strain evidence="5">Tuck. ex Michener</strain>
    </source>
</reference>
<dbReference type="EMBL" id="ML991884">
    <property type="protein sequence ID" value="KAF2228915.1"/>
    <property type="molecule type" value="Genomic_DNA"/>
</dbReference>
<dbReference type="PROSITE" id="PS50089">
    <property type="entry name" value="ZF_RING_2"/>
    <property type="match status" value="1"/>
</dbReference>
<keyword evidence="6" id="KW-1185">Reference proteome</keyword>
<feature type="compositionally biased region" description="Polar residues" evidence="3">
    <location>
        <begin position="434"/>
        <end position="451"/>
    </location>
</feature>
<name>A0A6A6GT64_VIRVR</name>
<gene>
    <name evidence="5" type="ORF">EV356DRAFT_497032</name>
</gene>
<evidence type="ECO:0000259" key="4">
    <source>
        <dbReference type="PROSITE" id="PS50089"/>
    </source>
</evidence>
<dbReference type="Proteomes" id="UP000800092">
    <property type="component" value="Unassembled WGS sequence"/>
</dbReference>
<feature type="region of interest" description="Disordered" evidence="3">
    <location>
        <begin position="280"/>
        <end position="303"/>
    </location>
</feature>